<comment type="caution">
    <text evidence="20">The sequence shown here is derived from an EMBL/GenBank/DDBJ whole genome shotgun (WGS) entry which is preliminary data.</text>
</comment>
<dbReference type="NCBIfam" id="TIGR01389">
    <property type="entry name" value="recQ"/>
    <property type="match status" value="1"/>
</dbReference>
<dbReference type="GO" id="GO:0006310">
    <property type="term" value="P:DNA recombination"/>
    <property type="evidence" value="ECO:0007669"/>
    <property type="project" value="UniProtKB-UniRule"/>
</dbReference>
<dbReference type="SUPFAM" id="SSF47819">
    <property type="entry name" value="HRDC-like"/>
    <property type="match status" value="1"/>
</dbReference>
<dbReference type="SMART" id="SM00487">
    <property type="entry name" value="DEXDc"/>
    <property type="match status" value="1"/>
</dbReference>
<keyword evidence="21" id="KW-1185">Reference proteome</keyword>
<dbReference type="PROSITE" id="PS51194">
    <property type="entry name" value="HELICASE_CTER"/>
    <property type="match status" value="1"/>
</dbReference>
<keyword evidence="10" id="KW-0067">ATP-binding</keyword>
<dbReference type="EMBL" id="BJXW01000033">
    <property type="protein sequence ID" value="GEN32187.1"/>
    <property type="molecule type" value="Genomic_DNA"/>
</dbReference>
<evidence type="ECO:0000256" key="1">
    <source>
        <dbReference type="ARBA" id="ARBA00001946"/>
    </source>
</evidence>
<dbReference type="SMART" id="SM00490">
    <property type="entry name" value="HELICc"/>
    <property type="match status" value="1"/>
</dbReference>
<dbReference type="GO" id="GO:0003677">
    <property type="term" value="F:DNA binding"/>
    <property type="evidence" value="ECO:0007669"/>
    <property type="project" value="UniProtKB-KW"/>
</dbReference>
<dbReference type="GO" id="GO:0006281">
    <property type="term" value="P:DNA repair"/>
    <property type="evidence" value="ECO:0007669"/>
    <property type="project" value="UniProtKB-KW"/>
</dbReference>
<proteinExistence type="inferred from homology"/>
<evidence type="ECO:0000256" key="15">
    <source>
        <dbReference type="ARBA" id="ARBA00034617"/>
    </source>
</evidence>
<evidence type="ECO:0000256" key="7">
    <source>
        <dbReference type="ARBA" id="ARBA00022801"/>
    </source>
</evidence>
<dbReference type="FunFam" id="1.10.150.80:FF:000002">
    <property type="entry name" value="ATP-dependent DNA helicase RecQ"/>
    <property type="match status" value="1"/>
</dbReference>
<dbReference type="GO" id="GO:0006260">
    <property type="term" value="P:DNA replication"/>
    <property type="evidence" value="ECO:0007669"/>
    <property type="project" value="InterPro"/>
</dbReference>
<dbReference type="InterPro" id="IPR014001">
    <property type="entry name" value="Helicase_ATP-bd"/>
</dbReference>
<dbReference type="GO" id="GO:0043138">
    <property type="term" value="F:3'-5' DNA helicase activity"/>
    <property type="evidence" value="ECO:0007669"/>
    <property type="project" value="UniProtKB-EC"/>
</dbReference>
<evidence type="ECO:0000256" key="5">
    <source>
        <dbReference type="ARBA" id="ARBA00022741"/>
    </source>
</evidence>
<keyword evidence="5" id="KW-0547">Nucleotide-binding</keyword>
<dbReference type="InterPro" id="IPR004589">
    <property type="entry name" value="DNA_helicase_ATP-dep_RecQ"/>
</dbReference>
<dbReference type="Gene3D" id="1.10.10.10">
    <property type="entry name" value="Winged helix-like DNA-binding domain superfamily/Winged helix DNA-binding domain"/>
    <property type="match status" value="1"/>
</dbReference>
<dbReference type="PROSITE" id="PS51192">
    <property type="entry name" value="HELICASE_ATP_BIND_1"/>
    <property type="match status" value="1"/>
</dbReference>
<evidence type="ECO:0000256" key="2">
    <source>
        <dbReference type="ARBA" id="ARBA00001947"/>
    </source>
</evidence>
<evidence type="ECO:0000256" key="3">
    <source>
        <dbReference type="ARBA" id="ARBA00005446"/>
    </source>
</evidence>
<evidence type="ECO:0000256" key="6">
    <source>
        <dbReference type="ARBA" id="ARBA00022763"/>
    </source>
</evidence>
<evidence type="ECO:0000256" key="14">
    <source>
        <dbReference type="ARBA" id="ARBA00023235"/>
    </source>
</evidence>
<keyword evidence="14" id="KW-0413">Isomerase</keyword>
<dbReference type="CDD" id="cd17920">
    <property type="entry name" value="DEXHc_RecQ"/>
    <property type="match status" value="1"/>
</dbReference>
<dbReference type="Pfam" id="PF00570">
    <property type="entry name" value="HRDC"/>
    <property type="match status" value="1"/>
</dbReference>
<dbReference type="InterPro" id="IPR036390">
    <property type="entry name" value="WH_DNA-bd_sf"/>
</dbReference>
<evidence type="ECO:0000256" key="13">
    <source>
        <dbReference type="ARBA" id="ARBA00023204"/>
    </source>
</evidence>
<name>A0A511UZV4_9BACI</name>
<evidence type="ECO:0000256" key="9">
    <source>
        <dbReference type="ARBA" id="ARBA00022833"/>
    </source>
</evidence>
<evidence type="ECO:0000256" key="8">
    <source>
        <dbReference type="ARBA" id="ARBA00022806"/>
    </source>
</evidence>
<evidence type="ECO:0000259" key="18">
    <source>
        <dbReference type="PROSITE" id="PS51192"/>
    </source>
</evidence>
<keyword evidence="13" id="KW-0234">DNA repair</keyword>
<keyword evidence="11" id="KW-0238">DNA-binding</keyword>
<dbReference type="InterPro" id="IPR001650">
    <property type="entry name" value="Helicase_C-like"/>
</dbReference>
<keyword evidence="7" id="KW-0378">Hydrolase</keyword>
<dbReference type="NCBIfam" id="TIGR00614">
    <property type="entry name" value="recQ_fam"/>
    <property type="match status" value="1"/>
</dbReference>
<keyword evidence="8 20" id="KW-0347">Helicase</keyword>
<comment type="cofactor">
    <cofactor evidence="1">
        <name>Mg(2+)</name>
        <dbReference type="ChEBI" id="CHEBI:18420"/>
    </cofactor>
</comment>
<evidence type="ECO:0000259" key="19">
    <source>
        <dbReference type="PROSITE" id="PS51194"/>
    </source>
</evidence>
<organism evidence="20 21">
    <name type="scientific">Cerasibacillus quisquiliarum</name>
    <dbReference type="NCBI Taxonomy" id="227865"/>
    <lineage>
        <taxon>Bacteria</taxon>
        <taxon>Bacillati</taxon>
        <taxon>Bacillota</taxon>
        <taxon>Bacilli</taxon>
        <taxon>Bacillales</taxon>
        <taxon>Bacillaceae</taxon>
        <taxon>Cerasibacillus</taxon>
    </lineage>
</organism>
<sequence>MFNQPEKILQSYFGYASFRPGQKKVIDHILHKRHTLAIMPTGGGKSLCYQIPGLIMDGTAIIISPLISLMKDQVDALLSLGISATFINSSLSNSEQQKRLKEIKTGRYQFVYVAPERFESGLFLHTIQSIPISFVAFDEAHCISQWGHDFRPSYRLIVPILKQLHHIDTYVALTATATEAVISDIQELLDIHPEHIVNTGFKRENLSFHVVKGKDKRNYLRHFLEKRTEESGIIYAATRKQVDGIYEWLRREGYSVGKYHAGLSENERQRAQTQFVHDETNLMIATNAFGMGIDKSNVRFVIHYAMPMNIESYYQEAGRAGRDGEPSDCILLYSPQDVQLQKFLIEQSMMDDVTKEREYEHLQAMINYCHTHSCLASYILQYFNDLEAIEACETCSNCTYRKEKIDITEEAQMILSCVKRMDERYGISLTAKVLRGSKDKKVRELGFTKLSTYGLLSHYTERDITERIQFLIAEGLLQSVGGRYPTLKLNAKSVEVLKGKRHVTMYAAPIPTVETADYYYDLFMELRQLRKQIADEMAVPPYVLFSDATLKDMCRYLPKTEEEFLQIKGVGERKYEQYGEAFLKRIALWHASYPDKKARIQITDHRRTNDSSPKKDTRSSHMISYDLFKSGKTLKEIAIIRDLSLMTIVNHIFKAYQEGHTVIWDIFFTEEEETLVLEKQREIDERRLKPLKEALPEEYSYTKIKAILVKHSLI</sequence>
<evidence type="ECO:0000313" key="21">
    <source>
        <dbReference type="Proteomes" id="UP000321491"/>
    </source>
</evidence>
<dbReference type="InterPro" id="IPR027417">
    <property type="entry name" value="P-loop_NTPase"/>
</dbReference>
<dbReference type="GO" id="GO:0030894">
    <property type="term" value="C:replisome"/>
    <property type="evidence" value="ECO:0007669"/>
    <property type="project" value="TreeGrafter"/>
</dbReference>
<dbReference type="GO" id="GO:0005524">
    <property type="term" value="F:ATP binding"/>
    <property type="evidence" value="ECO:0007669"/>
    <property type="project" value="UniProtKB-KW"/>
</dbReference>
<accession>A0A511UZV4</accession>
<dbReference type="SMART" id="SM00956">
    <property type="entry name" value="RQC"/>
    <property type="match status" value="1"/>
</dbReference>
<gene>
    <name evidence="20" type="primary">recQ_2</name>
    <name evidence="20" type="ORF">CQU01_24250</name>
</gene>
<dbReference type="GO" id="GO:0009378">
    <property type="term" value="F:four-way junction helicase activity"/>
    <property type="evidence" value="ECO:0007669"/>
    <property type="project" value="TreeGrafter"/>
</dbReference>
<dbReference type="GO" id="GO:0046872">
    <property type="term" value="F:metal ion binding"/>
    <property type="evidence" value="ECO:0007669"/>
    <property type="project" value="UniProtKB-KW"/>
</dbReference>
<comment type="cofactor">
    <cofactor evidence="2">
        <name>Zn(2+)</name>
        <dbReference type="ChEBI" id="CHEBI:29105"/>
    </cofactor>
</comment>
<dbReference type="SUPFAM" id="SSF46785">
    <property type="entry name" value="Winged helix' DNA-binding domain"/>
    <property type="match status" value="1"/>
</dbReference>
<dbReference type="AlphaFoldDB" id="A0A511UZV4"/>
<evidence type="ECO:0000256" key="10">
    <source>
        <dbReference type="ARBA" id="ARBA00022840"/>
    </source>
</evidence>
<evidence type="ECO:0000259" key="17">
    <source>
        <dbReference type="PROSITE" id="PS50967"/>
    </source>
</evidence>
<feature type="domain" description="Helicase ATP-binding" evidence="18">
    <location>
        <begin position="26"/>
        <end position="195"/>
    </location>
</feature>
<dbReference type="GO" id="GO:0005737">
    <property type="term" value="C:cytoplasm"/>
    <property type="evidence" value="ECO:0007669"/>
    <property type="project" value="TreeGrafter"/>
</dbReference>
<dbReference type="Proteomes" id="UP000321491">
    <property type="component" value="Unassembled WGS sequence"/>
</dbReference>
<dbReference type="InterPro" id="IPR002121">
    <property type="entry name" value="HRDC_dom"/>
</dbReference>
<dbReference type="InterPro" id="IPR006293">
    <property type="entry name" value="DNA_helicase_ATP-dep_RecQ_bac"/>
</dbReference>
<dbReference type="PANTHER" id="PTHR13710">
    <property type="entry name" value="DNA HELICASE RECQ FAMILY MEMBER"/>
    <property type="match status" value="1"/>
</dbReference>
<keyword evidence="6" id="KW-0227">DNA damage</keyword>
<dbReference type="Pfam" id="PF09382">
    <property type="entry name" value="RQC"/>
    <property type="match status" value="1"/>
</dbReference>
<dbReference type="SMART" id="SM00341">
    <property type="entry name" value="HRDC"/>
    <property type="match status" value="1"/>
</dbReference>
<dbReference type="PROSITE" id="PS50967">
    <property type="entry name" value="HRDC"/>
    <property type="match status" value="1"/>
</dbReference>
<dbReference type="PANTHER" id="PTHR13710:SF105">
    <property type="entry name" value="ATP-DEPENDENT DNA HELICASE Q1"/>
    <property type="match status" value="1"/>
</dbReference>
<dbReference type="InterPro" id="IPR011545">
    <property type="entry name" value="DEAD/DEAH_box_helicase_dom"/>
</dbReference>
<dbReference type="InterPro" id="IPR010997">
    <property type="entry name" value="HRDC-like_sf"/>
</dbReference>
<dbReference type="Gene3D" id="1.10.150.80">
    <property type="entry name" value="HRDC domain"/>
    <property type="match status" value="1"/>
</dbReference>
<comment type="similarity">
    <text evidence="3">Belongs to the helicase family. RecQ subfamily.</text>
</comment>
<evidence type="ECO:0000256" key="12">
    <source>
        <dbReference type="ARBA" id="ARBA00023172"/>
    </source>
</evidence>
<comment type="catalytic activity">
    <reaction evidence="15">
        <text>Couples ATP hydrolysis with the unwinding of duplex DNA by translocating in the 3'-5' direction.</text>
        <dbReference type="EC" id="5.6.2.4"/>
    </reaction>
</comment>
<dbReference type="SUPFAM" id="SSF52540">
    <property type="entry name" value="P-loop containing nucleoside triphosphate hydrolases"/>
    <property type="match status" value="1"/>
</dbReference>
<evidence type="ECO:0000313" key="20">
    <source>
        <dbReference type="EMBL" id="GEN32187.1"/>
    </source>
</evidence>
<dbReference type="GO" id="GO:0009432">
    <property type="term" value="P:SOS response"/>
    <property type="evidence" value="ECO:0007669"/>
    <property type="project" value="UniProtKB-UniRule"/>
</dbReference>
<protein>
    <recommendedName>
        <fullName evidence="16">DNA helicase RecQ</fullName>
        <ecNumber evidence="16">5.6.2.4</ecNumber>
    </recommendedName>
</protein>
<dbReference type="Pfam" id="PF14493">
    <property type="entry name" value="HTH_40"/>
    <property type="match status" value="1"/>
</dbReference>
<keyword evidence="9" id="KW-0862">Zinc</keyword>
<dbReference type="InterPro" id="IPR032284">
    <property type="entry name" value="RecQ_Zn-bd"/>
</dbReference>
<dbReference type="Pfam" id="PF00271">
    <property type="entry name" value="Helicase_C"/>
    <property type="match status" value="1"/>
</dbReference>
<dbReference type="Gene3D" id="3.40.50.300">
    <property type="entry name" value="P-loop containing nucleotide triphosphate hydrolases"/>
    <property type="match status" value="2"/>
</dbReference>
<evidence type="ECO:0000256" key="16">
    <source>
        <dbReference type="NCBIfam" id="TIGR01389"/>
    </source>
</evidence>
<evidence type="ECO:0000256" key="11">
    <source>
        <dbReference type="ARBA" id="ARBA00023125"/>
    </source>
</evidence>
<dbReference type="EC" id="5.6.2.4" evidence="16"/>
<dbReference type="GO" id="GO:0043590">
    <property type="term" value="C:bacterial nucleoid"/>
    <property type="evidence" value="ECO:0007669"/>
    <property type="project" value="TreeGrafter"/>
</dbReference>
<dbReference type="InterPro" id="IPR029491">
    <property type="entry name" value="Helicase_HTH"/>
</dbReference>
<dbReference type="Pfam" id="PF16124">
    <property type="entry name" value="RecQ_Zn_bind"/>
    <property type="match status" value="1"/>
</dbReference>
<dbReference type="Pfam" id="PF00270">
    <property type="entry name" value="DEAD"/>
    <property type="match status" value="1"/>
</dbReference>
<dbReference type="InterPro" id="IPR018982">
    <property type="entry name" value="RQC_domain"/>
</dbReference>
<feature type="domain" description="Helicase C-terminal" evidence="19">
    <location>
        <begin position="219"/>
        <end position="366"/>
    </location>
</feature>
<dbReference type="FunFam" id="3.40.50.300:FF:001389">
    <property type="entry name" value="ATP-dependent DNA helicase RecQ"/>
    <property type="match status" value="1"/>
</dbReference>
<dbReference type="OrthoDB" id="9763310at2"/>
<reference evidence="20 21" key="1">
    <citation type="submission" date="2019-07" db="EMBL/GenBank/DDBJ databases">
        <title>Whole genome shotgun sequence of Cerasibacillus quisquiliarum NBRC 102429.</title>
        <authorList>
            <person name="Hosoyama A."/>
            <person name="Uohara A."/>
            <person name="Ohji S."/>
            <person name="Ichikawa N."/>
        </authorList>
    </citation>
    <scope>NUCLEOTIDE SEQUENCE [LARGE SCALE GENOMIC DNA]</scope>
    <source>
        <strain evidence="20 21">NBRC 102429</strain>
    </source>
</reference>
<keyword evidence="4" id="KW-0479">Metal-binding</keyword>
<dbReference type="RefSeq" id="WP_146938544.1">
    <property type="nucleotide sequence ID" value="NZ_BJXW01000033.1"/>
</dbReference>
<dbReference type="GO" id="GO:0016787">
    <property type="term" value="F:hydrolase activity"/>
    <property type="evidence" value="ECO:0007669"/>
    <property type="project" value="UniProtKB-KW"/>
</dbReference>
<dbReference type="InterPro" id="IPR044876">
    <property type="entry name" value="HRDC_dom_sf"/>
</dbReference>
<dbReference type="InterPro" id="IPR036388">
    <property type="entry name" value="WH-like_DNA-bd_sf"/>
</dbReference>
<evidence type="ECO:0000256" key="4">
    <source>
        <dbReference type="ARBA" id="ARBA00022723"/>
    </source>
</evidence>
<keyword evidence="12" id="KW-0233">DNA recombination</keyword>
<feature type="domain" description="HRDC" evidence="17">
    <location>
        <begin position="516"/>
        <end position="596"/>
    </location>
</feature>